<proteinExistence type="predicted"/>
<evidence type="ECO:0000313" key="2">
    <source>
        <dbReference type="EMBL" id="KAL3519169.1"/>
    </source>
</evidence>
<dbReference type="InterPro" id="IPR053134">
    <property type="entry name" value="RNA-dir_DNA_polymerase"/>
</dbReference>
<dbReference type="InterPro" id="IPR043502">
    <property type="entry name" value="DNA/RNA_pol_sf"/>
</dbReference>
<name>A0ABD2ZJ65_9GENT</name>
<dbReference type="Gene3D" id="3.30.70.270">
    <property type="match status" value="1"/>
</dbReference>
<sequence length="112" mass="13047">MPFGLTNSPATFQSLMNDVFKNELRKFVFLFFDDILVYSKDWNNHVEHLRHVFGIAKEALVICKGEQVCLCSSKGRVLGPCDHFRRVAIDLAKIDSMFNWPRPWNLNQLRGF</sequence>
<reference evidence="2 3" key="1">
    <citation type="submission" date="2024-11" db="EMBL/GenBank/DDBJ databases">
        <title>A near-complete genome assembly of Cinchona calisaya.</title>
        <authorList>
            <person name="Lian D.C."/>
            <person name="Zhao X.W."/>
            <person name="Wei L."/>
        </authorList>
    </citation>
    <scope>NUCLEOTIDE SEQUENCE [LARGE SCALE GENOMIC DNA]</scope>
    <source>
        <tissue evidence="2">Nenye</tissue>
    </source>
</reference>
<dbReference type="Pfam" id="PF00078">
    <property type="entry name" value="RVT_1"/>
    <property type="match status" value="1"/>
</dbReference>
<dbReference type="SUPFAM" id="SSF56672">
    <property type="entry name" value="DNA/RNA polymerases"/>
    <property type="match status" value="1"/>
</dbReference>
<protein>
    <recommendedName>
        <fullName evidence="1">Reverse transcriptase domain-containing protein</fullName>
    </recommendedName>
</protein>
<dbReference type="Proteomes" id="UP001630127">
    <property type="component" value="Unassembled WGS sequence"/>
</dbReference>
<gene>
    <name evidence="2" type="ORF">ACH5RR_021758</name>
</gene>
<feature type="domain" description="Reverse transcriptase" evidence="1">
    <location>
        <begin position="1"/>
        <end position="79"/>
    </location>
</feature>
<dbReference type="PANTHER" id="PTHR24559:SF450">
    <property type="entry name" value="RNA-DIRECTED DNA POLYMERASE HOMOLOG"/>
    <property type="match status" value="1"/>
</dbReference>
<evidence type="ECO:0000313" key="3">
    <source>
        <dbReference type="Proteomes" id="UP001630127"/>
    </source>
</evidence>
<keyword evidence="3" id="KW-1185">Reference proteome</keyword>
<dbReference type="AlphaFoldDB" id="A0ABD2ZJ65"/>
<dbReference type="PANTHER" id="PTHR24559">
    <property type="entry name" value="TRANSPOSON TY3-I GAG-POL POLYPROTEIN"/>
    <property type="match status" value="1"/>
</dbReference>
<comment type="caution">
    <text evidence="2">The sequence shown here is derived from an EMBL/GenBank/DDBJ whole genome shotgun (WGS) entry which is preliminary data.</text>
</comment>
<evidence type="ECO:0000259" key="1">
    <source>
        <dbReference type="Pfam" id="PF00078"/>
    </source>
</evidence>
<organism evidence="2 3">
    <name type="scientific">Cinchona calisaya</name>
    <dbReference type="NCBI Taxonomy" id="153742"/>
    <lineage>
        <taxon>Eukaryota</taxon>
        <taxon>Viridiplantae</taxon>
        <taxon>Streptophyta</taxon>
        <taxon>Embryophyta</taxon>
        <taxon>Tracheophyta</taxon>
        <taxon>Spermatophyta</taxon>
        <taxon>Magnoliopsida</taxon>
        <taxon>eudicotyledons</taxon>
        <taxon>Gunneridae</taxon>
        <taxon>Pentapetalae</taxon>
        <taxon>asterids</taxon>
        <taxon>lamiids</taxon>
        <taxon>Gentianales</taxon>
        <taxon>Rubiaceae</taxon>
        <taxon>Cinchonoideae</taxon>
        <taxon>Cinchoneae</taxon>
        <taxon>Cinchona</taxon>
    </lineage>
</organism>
<dbReference type="InterPro" id="IPR043128">
    <property type="entry name" value="Rev_trsase/Diguanyl_cyclase"/>
</dbReference>
<dbReference type="EMBL" id="JBJUIK010000009">
    <property type="protein sequence ID" value="KAL3519169.1"/>
    <property type="molecule type" value="Genomic_DNA"/>
</dbReference>
<dbReference type="InterPro" id="IPR000477">
    <property type="entry name" value="RT_dom"/>
</dbReference>
<accession>A0ABD2ZJ65</accession>